<name>A0ABN3VIQ0_9PSEU</name>
<keyword evidence="2" id="KW-1185">Reference proteome</keyword>
<proteinExistence type="predicted"/>
<organism evidence="1 2">
    <name type="scientific">Saccharopolyspora taberi</name>
    <dbReference type="NCBI Taxonomy" id="60895"/>
    <lineage>
        <taxon>Bacteria</taxon>
        <taxon>Bacillati</taxon>
        <taxon>Actinomycetota</taxon>
        <taxon>Actinomycetes</taxon>
        <taxon>Pseudonocardiales</taxon>
        <taxon>Pseudonocardiaceae</taxon>
        <taxon>Saccharopolyspora</taxon>
    </lineage>
</organism>
<comment type="caution">
    <text evidence="1">The sequence shown here is derived from an EMBL/GenBank/DDBJ whole genome shotgun (WGS) entry which is preliminary data.</text>
</comment>
<evidence type="ECO:0000313" key="2">
    <source>
        <dbReference type="Proteomes" id="UP001500979"/>
    </source>
</evidence>
<gene>
    <name evidence="1" type="ORF">GCM10010470_47500</name>
</gene>
<dbReference type="Proteomes" id="UP001500979">
    <property type="component" value="Unassembled WGS sequence"/>
</dbReference>
<sequence>MIVFAARVGRHRLGREPDGYVTAWQGDLNPDLPTRILSIAELQRPPIGGFAKPSREVHVAILDGLRRL</sequence>
<evidence type="ECO:0000313" key="1">
    <source>
        <dbReference type="EMBL" id="GAA2806737.1"/>
    </source>
</evidence>
<protein>
    <submittedName>
        <fullName evidence="1">Uncharacterized protein</fullName>
    </submittedName>
</protein>
<reference evidence="1 2" key="1">
    <citation type="journal article" date="2019" name="Int. J. Syst. Evol. Microbiol.">
        <title>The Global Catalogue of Microorganisms (GCM) 10K type strain sequencing project: providing services to taxonomists for standard genome sequencing and annotation.</title>
        <authorList>
            <consortium name="The Broad Institute Genomics Platform"/>
            <consortium name="The Broad Institute Genome Sequencing Center for Infectious Disease"/>
            <person name="Wu L."/>
            <person name="Ma J."/>
        </authorList>
    </citation>
    <scope>NUCLEOTIDE SEQUENCE [LARGE SCALE GENOMIC DNA]</scope>
    <source>
        <strain evidence="1 2">JCM 9383</strain>
    </source>
</reference>
<accession>A0ABN3VIQ0</accession>
<dbReference type="EMBL" id="BAAAUX010000019">
    <property type="protein sequence ID" value="GAA2806737.1"/>
    <property type="molecule type" value="Genomic_DNA"/>
</dbReference>